<dbReference type="AlphaFoldDB" id="F2F1U4"/>
<proteinExistence type="predicted"/>
<evidence type="ECO:0000313" key="2">
    <source>
        <dbReference type="EMBL" id="BAK17277.1"/>
    </source>
</evidence>
<feature type="transmembrane region" description="Helical" evidence="1">
    <location>
        <begin position="110"/>
        <end position="128"/>
    </location>
</feature>
<protein>
    <recommendedName>
        <fullName evidence="4">DUF4401 domain-containing protein</fullName>
    </recommendedName>
</protein>
<reference evidence="2 3" key="2">
    <citation type="journal article" date="2012" name="J. Biosci. Bioeng.">
        <title>Complete genome sequence and characterization of the N-acylhomoserine lactone-degrading gene of the potato leaf-associated Solibacillus silvestris.</title>
        <authorList>
            <person name="Morohoshi T."/>
            <person name="Tominaga Y."/>
            <person name="Someya N."/>
            <person name="Ikeda T."/>
        </authorList>
    </citation>
    <scope>NUCLEOTIDE SEQUENCE [LARGE SCALE GENOMIC DNA]</scope>
    <source>
        <strain evidence="2 3">StLB046</strain>
    </source>
</reference>
<evidence type="ECO:0000256" key="1">
    <source>
        <dbReference type="SAM" id="Phobius"/>
    </source>
</evidence>
<feature type="transmembrane region" description="Helical" evidence="1">
    <location>
        <begin position="84"/>
        <end position="103"/>
    </location>
</feature>
<dbReference type="RefSeq" id="WP_014824400.1">
    <property type="nucleotide sequence ID" value="NC_018065.1"/>
</dbReference>
<evidence type="ECO:0008006" key="4">
    <source>
        <dbReference type="Google" id="ProtNLM"/>
    </source>
</evidence>
<dbReference type="STRING" id="1002809.SSIL_2854"/>
<name>F2F1U4_SOLSS</name>
<sequence length="184" mass="20943">MSNPKKQIIMNEITFWKQNKMLPEHYCDFLMSLYSEGNNQEEIEGKSKNAVINVEKRKNRNLSMFFPISAFVMLLLLFTMQFEWVVIAVAAVFATGCLIGAIYFAKRNHLMAVMLQLATALAILGVTLKVSTTYFAGNNEMLYIILIVNCLFWLLSGVMLKIIYFTISGVLGLIAIISAWIYFL</sequence>
<dbReference type="PATRIC" id="fig|1002809.3.peg.2875"/>
<keyword evidence="1" id="KW-0812">Transmembrane</keyword>
<dbReference type="HOGENOM" id="CLU_1522251_0_0_9"/>
<feature type="transmembrane region" description="Helical" evidence="1">
    <location>
        <begin position="62"/>
        <end position="78"/>
    </location>
</feature>
<dbReference type="Proteomes" id="UP000006691">
    <property type="component" value="Chromosome"/>
</dbReference>
<keyword evidence="1" id="KW-0472">Membrane</keyword>
<keyword evidence="1" id="KW-1133">Transmembrane helix</keyword>
<feature type="transmembrane region" description="Helical" evidence="1">
    <location>
        <begin position="134"/>
        <end position="155"/>
    </location>
</feature>
<gene>
    <name evidence="2" type="ordered locus">SSIL_2854</name>
</gene>
<organism evidence="2 3">
    <name type="scientific">Solibacillus silvestris (strain StLB046)</name>
    <name type="common">Bacillus silvestris</name>
    <dbReference type="NCBI Taxonomy" id="1002809"/>
    <lineage>
        <taxon>Bacteria</taxon>
        <taxon>Bacillati</taxon>
        <taxon>Bacillota</taxon>
        <taxon>Bacilli</taxon>
        <taxon>Bacillales</taxon>
        <taxon>Caryophanaceae</taxon>
        <taxon>Solibacillus</taxon>
    </lineage>
</organism>
<feature type="transmembrane region" description="Helical" evidence="1">
    <location>
        <begin position="162"/>
        <end position="183"/>
    </location>
</feature>
<accession>F2F1U4</accession>
<keyword evidence="3" id="KW-1185">Reference proteome</keyword>
<dbReference type="eggNOG" id="ENOG50332M1">
    <property type="taxonomic scope" value="Bacteria"/>
</dbReference>
<dbReference type="KEGG" id="siv:SSIL_2854"/>
<dbReference type="EMBL" id="AP012157">
    <property type="protein sequence ID" value="BAK17277.1"/>
    <property type="molecule type" value="Genomic_DNA"/>
</dbReference>
<evidence type="ECO:0000313" key="3">
    <source>
        <dbReference type="Proteomes" id="UP000006691"/>
    </source>
</evidence>
<reference evidence="3" key="1">
    <citation type="submission" date="2011-04" db="EMBL/GenBank/DDBJ databases">
        <title>Genome sequence of Solibacillus silvestris StLB046.</title>
        <authorList>
            <person name="Morohoshi T."/>
            <person name="Someya N."/>
            <person name="Ikeda T."/>
        </authorList>
    </citation>
    <scope>NUCLEOTIDE SEQUENCE [LARGE SCALE GENOMIC DNA]</scope>
    <source>
        <strain evidence="3">StLB046</strain>
    </source>
</reference>